<dbReference type="AlphaFoldDB" id="A0A0V1Q092"/>
<dbReference type="GO" id="GO:0005829">
    <property type="term" value="C:cytosol"/>
    <property type="evidence" value="ECO:0007669"/>
    <property type="project" value="TreeGrafter"/>
</dbReference>
<dbReference type="Pfam" id="PF08543">
    <property type="entry name" value="Phos_pyr_kin"/>
    <property type="match status" value="1"/>
</dbReference>
<dbReference type="EMBL" id="LMYN01000045">
    <property type="protein sequence ID" value="KSA01701.1"/>
    <property type="molecule type" value="Genomic_DNA"/>
</dbReference>
<dbReference type="InterPro" id="IPR004625">
    <property type="entry name" value="PyrdxlKinase"/>
</dbReference>
<organism evidence="8 9">
    <name type="scientific">Debaryomyces fabryi</name>
    <dbReference type="NCBI Taxonomy" id="58627"/>
    <lineage>
        <taxon>Eukaryota</taxon>
        <taxon>Fungi</taxon>
        <taxon>Dikarya</taxon>
        <taxon>Ascomycota</taxon>
        <taxon>Saccharomycotina</taxon>
        <taxon>Pichiomycetes</taxon>
        <taxon>Debaryomycetaceae</taxon>
        <taxon>Debaryomyces</taxon>
    </lineage>
</organism>
<sequence>MSVKTVLSILSHVVHGYVGNRSAVFPLQYSGWDVDAIDTTNFSNHPGYGTFKGKPSSPELIESLFEGISDIINADRDYDMILTGYAPNEAVLKVIHRNVRAIFQKAHTRPVWVLDPVLGDNGKLYVLEEVVPAYKDILASGYVTVVTPNQFEFELLSGTPVSSWESLVDAFEKFNQQYNVPYVVLSSVILDNRMYSVGFTAAEPKNKIFYIPIDKIDCNFNGCGDLFAALLANAFYSNRSILTPRVLSDVVIKLTKILNHSYDCEKLITGSNEIKLVKDIRIVSLREVLLLDNGNDLVDAAKYL</sequence>
<accession>A0A0V1Q092</accession>
<dbReference type="PANTHER" id="PTHR10534:SF2">
    <property type="entry name" value="PYRIDOXAL KINASE"/>
    <property type="match status" value="1"/>
</dbReference>
<proteinExistence type="inferred from homology"/>
<keyword evidence="5" id="KW-0418">Kinase</keyword>
<evidence type="ECO:0000313" key="9">
    <source>
        <dbReference type="Proteomes" id="UP000054251"/>
    </source>
</evidence>
<evidence type="ECO:0000256" key="2">
    <source>
        <dbReference type="ARBA" id="ARBA00012104"/>
    </source>
</evidence>
<evidence type="ECO:0000256" key="6">
    <source>
        <dbReference type="ARBA" id="ARBA00022840"/>
    </source>
</evidence>
<keyword evidence="3" id="KW-0808">Transferase</keyword>
<dbReference type="Proteomes" id="UP000054251">
    <property type="component" value="Unassembled WGS sequence"/>
</dbReference>
<gene>
    <name evidence="8" type="ORF">AC631_02509</name>
</gene>
<keyword evidence="6" id="KW-0067">ATP-binding</keyword>
<evidence type="ECO:0000256" key="4">
    <source>
        <dbReference type="ARBA" id="ARBA00022741"/>
    </source>
</evidence>
<comment type="caution">
    <text evidence="8">The sequence shown here is derived from an EMBL/GenBank/DDBJ whole genome shotgun (WGS) entry which is preliminary data.</text>
</comment>
<dbReference type="GO" id="GO:0005524">
    <property type="term" value="F:ATP binding"/>
    <property type="evidence" value="ECO:0007669"/>
    <property type="project" value="UniProtKB-KW"/>
</dbReference>
<dbReference type="GeneID" id="26839518"/>
<evidence type="ECO:0000256" key="3">
    <source>
        <dbReference type="ARBA" id="ARBA00022679"/>
    </source>
</evidence>
<dbReference type="Gene3D" id="3.40.1190.20">
    <property type="match status" value="1"/>
</dbReference>
<dbReference type="NCBIfam" id="TIGR00687">
    <property type="entry name" value="pyridox_kin"/>
    <property type="match status" value="1"/>
</dbReference>
<evidence type="ECO:0000313" key="8">
    <source>
        <dbReference type="EMBL" id="KSA01701.1"/>
    </source>
</evidence>
<dbReference type="GO" id="GO:0009443">
    <property type="term" value="P:pyridoxal 5'-phosphate salvage"/>
    <property type="evidence" value="ECO:0007669"/>
    <property type="project" value="InterPro"/>
</dbReference>
<dbReference type="RefSeq" id="XP_015467803.1">
    <property type="nucleotide sequence ID" value="XM_015611339.1"/>
</dbReference>
<dbReference type="SUPFAM" id="SSF53613">
    <property type="entry name" value="Ribokinase-like"/>
    <property type="match status" value="1"/>
</dbReference>
<name>A0A0V1Q092_9ASCO</name>
<reference evidence="8 9" key="1">
    <citation type="submission" date="2015-11" db="EMBL/GenBank/DDBJ databases">
        <title>The genome of Debaryomyces fabryi.</title>
        <authorList>
            <person name="Tafer H."/>
            <person name="Lopandic K."/>
        </authorList>
    </citation>
    <scope>NUCLEOTIDE SEQUENCE [LARGE SCALE GENOMIC DNA]</scope>
    <source>
        <strain evidence="8 9">CBS 789</strain>
    </source>
</reference>
<dbReference type="PANTHER" id="PTHR10534">
    <property type="entry name" value="PYRIDOXAL KINASE"/>
    <property type="match status" value="1"/>
</dbReference>
<keyword evidence="4" id="KW-0547">Nucleotide-binding</keyword>
<evidence type="ECO:0000256" key="5">
    <source>
        <dbReference type="ARBA" id="ARBA00022777"/>
    </source>
</evidence>
<dbReference type="EC" id="2.7.1.35" evidence="2"/>
<protein>
    <recommendedName>
        <fullName evidence="2">pyridoxal kinase</fullName>
        <ecNumber evidence="2">2.7.1.35</ecNumber>
    </recommendedName>
</protein>
<evidence type="ECO:0000259" key="7">
    <source>
        <dbReference type="Pfam" id="PF08543"/>
    </source>
</evidence>
<dbReference type="GO" id="GO:0008478">
    <property type="term" value="F:pyridoxal kinase activity"/>
    <property type="evidence" value="ECO:0007669"/>
    <property type="project" value="UniProtKB-EC"/>
</dbReference>
<dbReference type="InterPro" id="IPR013749">
    <property type="entry name" value="PM/HMP-P_kinase-1"/>
</dbReference>
<keyword evidence="9" id="KW-1185">Reference proteome</keyword>
<feature type="domain" description="Pyridoxamine kinase/Phosphomethylpyrimidine kinase" evidence="7">
    <location>
        <begin position="67"/>
        <end position="237"/>
    </location>
</feature>
<dbReference type="OrthoDB" id="2104723at2759"/>
<evidence type="ECO:0000256" key="1">
    <source>
        <dbReference type="ARBA" id="ARBA00008805"/>
    </source>
</evidence>
<comment type="similarity">
    <text evidence="1">Belongs to the pyridoxine kinase family.</text>
</comment>
<dbReference type="InterPro" id="IPR029056">
    <property type="entry name" value="Ribokinase-like"/>
</dbReference>
<dbReference type="CDD" id="cd01173">
    <property type="entry name" value="pyridoxal_pyridoxamine_kinase"/>
    <property type="match status" value="1"/>
</dbReference>